<evidence type="ECO:0000313" key="2">
    <source>
        <dbReference type="Proteomes" id="UP000615455"/>
    </source>
</evidence>
<dbReference type="Proteomes" id="UP000615455">
    <property type="component" value="Unassembled WGS sequence"/>
</dbReference>
<proteinExistence type="predicted"/>
<organism evidence="1 2">
    <name type="scientific">Paenibacillus marchantiophytorum</name>
    <dbReference type="NCBI Taxonomy" id="1619310"/>
    <lineage>
        <taxon>Bacteria</taxon>
        <taxon>Bacillati</taxon>
        <taxon>Bacillota</taxon>
        <taxon>Bacilli</taxon>
        <taxon>Bacillales</taxon>
        <taxon>Paenibacillaceae</taxon>
        <taxon>Paenibacillus</taxon>
    </lineage>
</organism>
<accession>A0ABQ1F933</accession>
<reference evidence="2" key="1">
    <citation type="journal article" date="2019" name="Int. J. Syst. Evol. Microbiol.">
        <title>The Global Catalogue of Microorganisms (GCM) 10K type strain sequencing project: providing services to taxonomists for standard genome sequencing and annotation.</title>
        <authorList>
            <consortium name="The Broad Institute Genomics Platform"/>
            <consortium name="The Broad Institute Genome Sequencing Center for Infectious Disease"/>
            <person name="Wu L."/>
            <person name="Ma J."/>
        </authorList>
    </citation>
    <scope>NUCLEOTIDE SEQUENCE [LARGE SCALE GENOMIC DNA]</scope>
    <source>
        <strain evidence="2">CGMCC 1.15043</strain>
    </source>
</reference>
<evidence type="ECO:0000313" key="1">
    <source>
        <dbReference type="EMBL" id="GGA03538.1"/>
    </source>
</evidence>
<name>A0ABQ1F933_9BACL</name>
<sequence length="58" mass="6733">MEKVGLHEQNKIIGYYHDSVVWSATSRVSDLLWKVALLNISNCMYCSNARYYTISCEK</sequence>
<keyword evidence="2" id="KW-1185">Reference proteome</keyword>
<dbReference type="EMBL" id="BMHE01000044">
    <property type="protein sequence ID" value="GGA03538.1"/>
    <property type="molecule type" value="Genomic_DNA"/>
</dbReference>
<comment type="caution">
    <text evidence="1">The sequence shown here is derived from an EMBL/GenBank/DDBJ whole genome shotgun (WGS) entry which is preliminary data.</text>
</comment>
<protein>
    <submittedName>
        <fullName evidence="1">Uncharacterized protein</fullName>
    </submittedName>
</protein>
<gene>
    <name evidence="1" type="ORF">GCM10008018_56940</name>
</gene>